<dbReference type="SUPFAM" id="SSF46689">
    <property type="entry name" value="Homeodomain-like"/>
    <property type="match status" value="1"/>
</dbReference>
<dbReference type="InterPro" id="IPR001356">
    <property type="entry name" value="HD"/>
</dbReference>
<protein>
    <submittedName>
        <fullName evidence="9">Homeobox protein OTX2-A</fullName>
    </submittedName>
</protein>
<dbReference type="Gene3D" id="1.10.10.60">
    <property type="entry name" value="Homeodomain-like"/>
    <property type="match status" value="1"/>
</dbReference>
<feature type="domain" description="Homeobox" evidence="7">
    <location>
        <begin position="58"/>
        <end position="118"/>
    </location>
</feature>
<dbReference type="Pfam" id="PF00046">
    <property type="entry name" value="Homeodomain"/>
    <property type="match status" value="1"/>
</dbReference>
<dbReference type="CDD" id="cd00086">
    <property type="entry name" value="homeodomain"/>
    <property type="match status" value="1"/>
</dbReference>
<dbReference type="InterPro" id="IPR009057">
    <property type="entry name" value="Homeodomain-like_sf"/>
</dbReference>
<dbReference type="Proteomes" id="UP001652625">
    <property type="component" value="Chromosome 12"/>
</dbReference>
<feature type="DNA-binding region" description="Homeobox" evidence="5">
    <location>
        <begin position="60"/>
        <end position="119"/>
    </location>
</feature>
<evidence type="ECO:0000313" key="9">
    <source>
        <dbReference type="RefSeq" id="XP_065668722.1"/>
    </source>
</evidence>
<evidence type="ECO:0000259" key="7">
    <source>
        <dbReference type="PROSITE" id="PS50071"/>
    </source>
</evidence>
<evidence type="ECO:0000313" key="8">
    <source>
        <dbReference type="Proteomes" id="UP001652625"/>
    </source>
</evidence>
<keyword evidence="4 5" id="KW-0539">Nucleus</keyword>
<dbReference type="GO" id="GO:0003677">
    <property type="term" value="F:DNA binding"/>
    <property type="evidence" value="ECO:0007669"/>
    <property type="project" value="UniProtKB-KW"/>
</dbReference>
<dbReference type="SMART" id="SM00389">
    <property type="entry name" value="HOX"/>
    <property type="match status" value="1"/>
</dbReference>
<evidence type="ECO:0000256" key="5">
    <source>
        <dbReference type="PROSITE-ProRule" id="PRU00108"/>
    </source>
</evidence>
<dbReference type="InterPro" id="IPR017970">
    <property type="entry name" value="Homeobox_CS"/>
</dbReference>
<reference evidence="9" key="1">
    <citation type="submission" date="2025-08" db="UniProtKB">
        <authorList>
            <consortium name="RefSeq"/>
        </authorList>
    </citation>
    <scope>IDENTIFICATION</scope>
</reference>
<accession>A0ABM4D381</accession>
<sequence length="203" mass="23746">MRGFTIDEILRSSNDIESKTPGVFYHVERTEVSNNLKLCRESPNSFCSLSSIEMEEDKCGRRPRTSITLCQRDFLECEFQKERYPTLLYINKLSSKINLSQYVIKVWFQNRRAKYRKEGHKRKPTINIDYTGSAKNVRVSSTNCVRKLRPNFSTSSTKILRRHSNTSYDLYGPRGLKCDIWFQKDRKCCSSAADKSKCCYFPT</sequence>
<evidence type="ECO:0000256" key="6">
    <source>
        <dbReference type="RuleBase" id="RU000682"/>
    </source>
</evidence>
<dbReference type="PANTHER" id="PTHR46123:SF4">
    <property type="entry name" value="MIX-TYPE HOMEOBOX GENE 1-RELATED"/>
    <property type="match status" value="1"/>
</dbReference>
<name>A0ABM4D381_HYDVU</name>
<comment type="subcellular location">
    <subcellularLocation>
        <location evidence="1 5 6">Nucleus</location>
    </subcellularLocation>
</comment>
<dbReference type="PANTHER" id="PTHR46123">
    <property type="entry name" value="MIX-TYPE HOMEOBOX GENE 1-RELATED"/>
    <property type="match status" value="1"/>
</dbReference>
<dbReference type="PROSITE" id="PS00027">
    <property type="entry name" value="HOMEOBOX_1"/>
    <property type="match status" value="1"/>
</dbReference>
<keyword evidence="8" id="KW-1185">Reference proteome</keyword>
<dbReference type="InterPro" id="IPR051306">
    <property type="entry name" value="Homeobox_regulator"/>
</dbReference>
<keyword evidence="3 5" id="KW-0371">Homeobox</keyword>
<evidence type="ECO:0000256" key="3">
    <source>
        <dbReference type="ARBA" id="ARBA00023155"/>
    </source>
</evidence>
<proteinExistence type="predicted"/>
<organism evidence="8 9">
    <name type="scientific">Hydra vulgaris</name>
    <name type="common">Hydra</name>
    <name type="synonym">Hydra attenuata</name>
    <dbReference type="NCBI Taxonomy" id="6087"/>
    <lineage>
        <taxon>Eukaryota</taxon>
        <taxon>Metazoa</taxon>
        <taxon>Cnidaria</taxon>
        <taxon>Hydrozoa</taxon>
        <taxon>Hydroidolina</taxon>
        <taxon>Anthoathecata</taxon>
        <taxon>Aplanulata</taxon>
        <taxon>Hydridae</taxon>
        <taxon>Hydra</taxon>
    </lineage>
</organism>
<dbReference type="GeneID" id="101237920"/>
<dbReference type="RefSeq" id="XP_065668722.1">
    <property type="nucleotide sequence ID" value="XM_065812650.1"/>
</dbReference>
<dbReference type="PROSITE" id="PS50071">
    <property type="entry name" value="HOMEOBOX_2"/>
    <property type="match status" value="1"/>
</dbReference>
<keyword evidence="2 5" id="KW-0238">DNA-binding</keyword>
<evidence type="ECO:0000256" key="1">
    <source>
        <dbReference type="ARBA" id="ARBA00004123"/>
    </source>
</evidence>
<evidence type="ECO:0000256" key="2">
    <source>
        <dbReference type="ARBA" id="ARBA00023125"/>
    </source>
</evidence>
<gene>
    <name evidence="9" type="primary">LOC101237920</name>
</gene>
<evidence type="ECO:0000256" key="4">
    <source>
        <dbReference type="ARBA" id="ARBA00023242"/>
    </source>
</evidence>